<feature type="domain" description="Macro" evidence="1">
    <location>
        <begin position="99"/>
        <end position="159"/>
    </location>
</feature>
<dbReference type="Proteomes" id="UP000030750">
    <property type="component" value="Unassembled WGS sequence"/>
</dbReference>
<dbReference type="AlphaFoldDB" id="U6LLS0"/>
<dbReference type="Pfam" id="PF01661">
    <property type="entry name" value="Macro"/>
    <property type="match status" value="1"/>
</dbReference>
<proteinExistence type="predicted"/>
<dbReference type="Gene3D" id="3.40.220.10">
    <property type="entry name" value="Leucine Aminopeptidase, subunit E, domain 1"/>
    <property type="match status" value="1"/>
</dbReference>
<evidence type="ECO:0000259" key="1">
    <source>
        <dbReference type="Pfam" id="PF01661"/>
    </source>
</evidence>
<dbReference type="InterPro" id="IPR002589">
    <property type="entry name" value="Macro_dom"/>
</dbReference>
<keyword evidence="3" id="KW-1185">Reference proteome</keyword>
<gene>
    <name evidence="2" type="ORF">EBH_0063900</name>
</gene>
<name>U6LLS0_9EIME</name>
<protein>
    <submittedName>
        <fullName evidence="2">Appr-1-p processing enzyme family domain-containing protein, putative</fullName>
    </submittedName>
</protein>
<dbReference type="SUPFAM" id="SSF52949">
    <property type="entry name" value="Macro domain-like"/>
    <property type="match status" value="1"/>
</dbReference>
<sequence length="262" mass="28336">MSLGDLIQDAAAWVTEEIRKSIDDLNDEDGEGDAAAFAAFNSPLRQQQQQQQRARAAKPVTKVVPIEALMNWQDSKLGFEDITPSGSTASHTPVVDGVAGEIRTCRSFGLPSTHLAYTVIPRFTNRYVTATHNALNSSIRELLINMKEMNLHSVALPCLPPKLALLQRREGRKNGAAAAAAATAATAAAAAAAEADPAAVAALGGDYAVMHTLLRSLRRWMEKMINDIDAVVLVINNPTDAAVYRQYLPAYFPRDKAEEVEL</sequence>
<accession>U6LLS0</accession>
<dbReference type="PANTHER" id="PTHR11106:SF72">
    <property type="entry name" value="GANGLIOSIDE-INDUCED DIFFERENTIATION-ASSOCIATED PROTEIN 2"/>
    <property type="match status" value="1"/>
</dbReference>
<dbReference type="EMBL" id="HG711709">
    <property type="protein sequence ID" value="CDJ49489.1"/>
    <property type="molecule type" value="Genomic_DNA"/>
</dbReference>
<dbReference type="VEuPathDB" id="ToxoDB:EBH_0063900"/>
<dbReference type="InterPro" id="IPR043472">
    <property type="entry name" value="Macro_dom-like"/>
</dbReference>
<dbReference type="PANTHER" id="PTHR11106">
    <property type="entry name" value="GANGLIOSIDE INDUCED DIFFERENTIATION ASSOCIATED PROTEIN 2-RELATED"/>
    <property type="match status" value="1"/>
</dbReference>
<evidence type="ECO:0000313" key="2">
    <source>
        <dbReference type="EMBL" id="CDJ49489.1"/>
    </source>
</evidence>
<evidence type="ECO:0000313" key="3">
    <source>
        <dbReference type="Proteomes" id="UP000030750"/>
    </source>
</evidence>
<organism evidence="2 3">
    <name type="scientific">Eimeria brunetti</name>
    <dbReference type="NCBI Taxonomy" id="51314"/>
    <lineage>
        <taxon>Eukaryota</taxon>
        <taxon>Sar</taxon>
        <taxon>Alveolata</taxon>
        <taxon>Apicomplexa</taxon>
        <taxon>Conoidasida</taxon>
        <taxon>Coccidia</taxon>
        <taxon>Eucoccidiorida</taxon>
        <taxon>Eimeriorina</taxon>
        <taxon>Eimeriidae</taxon>
        <taxon>Eimeria</taxon>
    </lineage>
</organism>
<reference evidence="2" key="2">
    <citation type="submission" date="2013-10" db="EMBL/GenBank/DDBJ databases">
        <authorList>
            <person name="Aslett M."/>
        </authorList>
    </citation>
    <scope>NUCLEOTIDE SEQUENCE [LARGE SCALE GENOMIC DNA]</scope>
    <source>
        <strain evidence="2">Houghton</strain>
    </source>
</reference>
<reference evidence="2" key="1">
    <citation type="submission" date="2013-10" db="EMBL/GenBank/DDBJ databases">
        <title>Genomic analysis of the causative agents of coccidiosis in chickens.</title>
        <authorList>
            <person name="Reid A.J."/>
            <person name="Blake D."/>
            <person name="Billington K."/>
            <person name="Browne H."/>
            <person name="Dunn M."/>
            <person name="Hung S."/>
            <person name="Kawahara F."/>
            <person name="Miranda-Saavedra D."/>
            <person name="Mourier T."/>
            <person name="Nagra H."/>
            <person name="Otto T.D."/>
            <person name="Rawlings N."/>
            <person name="Sanchez A."/>
            <person name="Sanders M."/>
            <person name="Subramaniam C."/>
            <person name="Tay Y."/>
            <person name="Dear P."/>
            <person name="Doerig C."/>
            <person name="Gruber A."/>
            <person name="Parkinson J."/>
            <person name="Shirley M."/>
            <person name="Wan K.L."/>
            <person name="Berriman M."/>
            <person name="Tomley F."/>
            <person name="Pain A."/>
        </authorList>
    </citation>
    <scope>NUCLEOTIDE SEQUENCE [LARGE SCALE GENOMIC DNA]</scope>
    <source>
        <strain evidence="2">Houghton</strain>
    </source>
</reference>
<dbReference type="OrthoDB" id="365077at2759"/>